<evidence type="ECO:0000313" key="3">
    <source>
        <dbReference type="Proteomes" id="UP001590951"/>
    </source>
</evidence>
<dbReference type="EMBL" id="JBHFEH010000038">
    <property type="protein sequence ID" value="KAL2051117.1"/>
    <property type="molecule type" value="Genomic_DNA"/>
</dbReference>
<gene>
    <name evidence="2" type="ORF">ABVK25_008546</name>
</gene>
<reference evidence="2 3" key="1">
    <citation type="submission" date="2024-09" db="EMBL/GenBank/DDBJ databases">
        <title>Rethinking Asexuality: The Enigmatic Case of Functional Sexual Genes in Lepraria (Stereocaulaceae).</title>
        <authorList>
            <person name="Doellman M."/>
            <person name="Sun Y."/>
            <person name="Barcenas-Pena A."/>
            <person name="Lumbsch H.T."/>
            <person name="Grewe F."/>
        </authorList>
    </citation>
    <scope>NUCLEOTIDE SEQUENCE [LARGE SCALE GENOMIC DNA]</scope>
    <source>
        <strain evidence="2 3">Grewe 0041</strain>
    </source>
</reference>
<accession>A0ABR4AZN9</accession>
<sequence>MTPPVIPDPYISNRFSPQEVSESFRLSKPSHQLFSSERLLRHPSPTPDPFGPLIVQQRREARDTLAATSHNQEREYQLNWSEMKGAVPRAMYPLEPWRVDSGGSQSPAKKLRKTESRAVSTIPFR</sequence>
<feature type="region of interest" description="Disordered" evidence="1">
    <location>
        <begin position="97"/>
        <end position="125"/>
    </location>
</feature>
<evidence type="ECO:0000256" key="1">
    <source>
        <dbReference type="SAM" id="MobiDB-lite"/>
    </source>
</evidence>
<organism evidence="2 3">
    <name type="scientific">Lepraria finkii</name>
    <dbReference type="NCBI Taxonomy" id="1340010"/>
    <lineage>
        <taxon>Eukaryota</taxon>
        <taxon>Fungi</taxon>
        <taxon>Dikarya</taxon>
        <taxon>Ascomycota</taxon>
        <taxon>Pezizomycotina</taxon>
        <taxon>Lecanoromycetes</taxon>
        <taxon>OSLEUM clade</taxon>
        <taxon>Lecanoromycetidae</taxon>
        <taxon>Lecanorales</taxon>
        <taxon>Lecanorineae</taxon>
        <taxon>Stereocaulaceae</taxon>
        <taxon>Lepraria</taxon>
    </lineage>
</organism>
<comment type="caution">
    <text evidence="2">The sequence shown here is derived from an EMBL/GenBank/DDBJ whole genome shotgun (WGS) entry which is preliminary data.</text>
</comment>
<proteinExistence type="predicted"/>
<name>A0ABR4AZN9_9LECA</name>
<evidence type="ECO:0000313" key="2">
    <source>
        <dbReference type="EMBL" id="KAL2051117.1"/>
    </source>
</evidence>
<dbReference type="Proteomes" id="UP001590951">
    <property type="component" value="Unassembled WGS sequence"/>
</dbReference>
<protein>
    <submittedName>
        <fullName evidence="2">Uncharacterized protein</fullName>
    </submittedName>
</protein>
<keyword evidence="3" id="KW-1185">Reference proteome</keyword>